<dbReference type="EMBL" id="CM003152">
    <property type="protein sequence ID" value="KIS67448.1"/>
    <property type="molecule type" value="Genomic_DNA"/>
</dbReference>
<comment type="similarity">
    <text evidence="1">Belongs to the IMPACT family.</text>
</comment>
<keyword evidence="5" id="KW-1185">Reference proteome</keyword>
<dbReference type="SUPFAM" id="SSF54211">
    <property type="entry name" value="Ribosomal protein S5 domain 2-like"/>
    <property type="match status" value="1"/>
</dbReference>
<name>A0A0D1CL05_MYCMD</name>
<dbReference type="Proteomes" id="UP000000561">
    <property type="component" value="Chromosome 13"/>
</dbReference>
<feature type="region of interest" description="Disordered" evidence="2">
    <location>
        <begin position="492"/>
        <end position="511"/>
    </location>
</feature>
<feature type="compositionally biased region" description="Polar residues" evidence="2">
    <location>
        <begin position="48"/>
        <end position="62"/>
    </location>
</feature>
<dbReference type="KEGG" id="uma:UMAG_04546"/>
<feature type="region of interest" description="Disordered" evidence="2">
    <location>
        <begin position="521"/>
        <end position="631"/>
    </location>
</feature>
<organism evidence="4 5">
    <name type="scientific">Mycosarcoma maydis</name>
    <name type="common">Corn smut fungus</name>
    <name type="synonym">Ustilago maydis</name>
    <dbReference type="NCBI Taxonomy" id="5270"/>
    <lineage>
        <taxon>Eukaryota</taxon>
        <taxon>Fungi</taxon>
        <taxon>Dikarya</taxon>
        <taxon>Basidiomycota</taxon>
        <taxon>Ustilaginomycotina</taxon>
        <taxon>Ustilaginomycetes</taxon>
        <taxon>Ustilaginales</taxon>
        <taxon>Ustilaginaceae</taxon>
        <taxon>Mycosarcoma</taxon>
    </lineage>
</organism>
<dbReference type="InterPro" id="IPR001498">
    <property type="entry name" value="Impact_N"/>
</dbReference>
<dbReference type="Gene3D" id="3.30.230.30">
    <property type="entry name" value="Impact, N-terminal domain"/>
    <property type="match status" value="1"/>
</dbReference>
<accession>A0A0D1CL05</accession>
<feature type="compositionally biased region" description="Acidic residues" evidence="2">
    <location>
        <begin position="619"/>
        <end position="631"/>
    </location>
</feature>
<sequence>MSSRKRAHDSISPDTNDDAHLFQHNSGDDKLAHELEQERQKILAAVEQRSSSSVRKTQAISDTSDRAERSDHSVDPEMYDRDDSNDNDHAPEDDDDDSQDEWQPPQPAPKSTLRRSQRGQRHSSSDDSDDAVHSGLPAENLEPLTKKLKKTVNGTTSGKKSKAKTNARAQVQAQADPPTSESTIDEQQADNSLDEEAERVQAEAEAAAAWADVRRRKDAAARVAPSDTNGPSANATTAIKPVASAPSLTAWLGKGPSAASSVVELASSLPMPTTCASAQIVDRNSLFIGYVYPLTTTSSAYISTILSHLTRVVHPKVPVNLLPPQFANAPSNKRGSSHDMYAYRVLELKRGRSGISGPDDFSLQEDKEDDGERWGGDRVLKVAREEGASDVLVVVSRWYGGELLGPVRFDHIENAARNVLEEYMRNEEVDEFRQRIQHLDRKIGKIKHSLGAESGTDVHNVNAYEGLTVERGQRLWLARQKALEALERYAAGKASQQPVSQTQSQEDGAEAVTRVQADTMAGTAAPETEKPSPADLPPTLVPNSVSQATTVKLEPSTTDPRTASTLLSPPIKAESAEPTEPTTQPTRIKRESSTSPTALHTDAIEPQHDMLQAAKLEQDNAEDLTAWDDLC</sequence>
<feature type="compositionally biased region" description="Basic and acidic residues" evidence="2">
    <location>
        <begin position="17"/>
        <end position="41"/>
    </location>
</feature>
<dbReference type="InterPro" id="IPR036956">
    <property type="entry name" value="Impact_N_sf"/>
</dbReference>
<feature type="compositionally biased region" description="Acidic residues" evidence="2">
    <location>
        <begin position="91"/>
        <end position="100"/>
    </location>
</feature>
<feature type="compositionally biased region" description="Acidic residues" evidence="2">
    <location>
        <begin position="183"/>
        <end position="197"/>
    </location>
</feature>
<evidence type="ECO:0000313" key="4">
    <source>
        <dbReference type="EMBL" id="KIS67448.1"/>
    </source>
</evidence>
<dbReference type="GO" id="GO:0006446">
    <property type="term" value="P:regulation of translational initiation"/>
    <property type="evidence" value="ECO:0000318"/>
    <property type="project" value="GO_Central"/>
</dbReference>
<feature type="compositionally biased region" description="Basic residues" evidence="2">
    <location>
        <begin position="112"/>
        <end position="121"/>
    </location>
</feature>
<gene>
    <name evidence="4" type="ORF">UMAG_04546</name>
</gene>
<protein>
    <recommendedName>
        <fullName evidence="3">Impact N-terminal domain-containing protein</fullName>
    </recommendedName>
</protein>
<proteinExistence type="inferred from homology"/>
<evidence type="ECO:0000256" key="1">
    <source>
        <dbReference type="ARBA" id="ARBA00007665"/>
    </source>
</evidence>
<evidence type="ECO:0000313" key="5">
    <source>
        <dbReference type="Proteomes" id="UP000000561"/>
    </source>
</evidence>
<feature type="compositionally biased region" description="Polar residues" evidence="2">
    <location>
        <begin position="494"/>
        <end position="506"/>
    </location>
</feature>
<dbReference type="eggNOG" id="KOG3299">
    <property type="taxonomic scope" value="Eukaryota"/>
</dbReference>
<dbReference type="InterPro" id="IPR020568">
    <property type="entry name" value="Ribosomal_Su5_D2-typ_SF"/>
</dbReference>
<dbReference type="RefSeq" id="XP_011390867.1">
    <property type="nucleotide sequence ID" value="XM_011392565.1"/>
</dbReference>
<evidence type="ECO:0000259" key="3">
    <source>
        <dbReference type="Pfam" id="PF01205"/>
    </source>
</evidence>
<feature type="compositionally biased region" description="Polar residues" evidence="2">
    <location>
        <begin position="541"/>
        <end position="567"/>
    </location>
</feature>
<reference evidence="4 5" key="1">
    <citation type="journal article" date="2006" name="Nature">
        <title>Insights from the genome of the biotrophic fungal plant pathogen Ustilago maydis.</title>
        <authorList>
            <person name="Kamper J."/>
            <person name="Kahmann R."/>
            <person name="Bolker M."/>
            <person name="Ma L.J."/>
            <person name="Brefort T."/>
            <person name="Saville B.J."/>
            <person name="Banuett F."/>
            <person name="Kronstad J.W."/>
            <person name="Gold S.E."/>
            <person name="Muller O."/>
            <person name="Perlin M.H."/>
            <person name="Wosten H.A."/>
            <person name="de Vries R."/>
            <person name="Ruiz-Herrera J."/>
            <person name="Reynaga-Pena C.G."/>
            <person name="Snetselaar K."/>
            <person name="McCann M."/>
            <person name="Perez-Martin J."/>
            <person name="Feldbrugge M."/>
            <person name="Basse C.W."/>
            <person name="Steinberg G."/>
            <person name="Ibeas J.I."/>
            <person name="Holloman W."/>
            <person name="Guzman P."/>
            <person name="Farman M."/>
            <person name="Stajich J.E."/>
            <person name="Sentandreu R."/>
            <person name="Gonzalez-Prieto J.M."/>
            <person name="Kennell J.C."/>
            <person name="Molina L."/>
            <person name="Schirawski J."/>
            <person name="Mendoza-Mendoza A."/>
            <person name="Greilinger D."/>
            <person name="Munch K."/>
            <person name="Rossel N."/>
            <person name="Scherer M."/>
            <person name="Vranes M."/>
            <person name="Ladendorf O."/>
            <person name="Vincon V."/>
            <person name="Fuchs U."/>
            <person name="Sandrock B."/>
            <person name="Meng S."/>
            <person name="Ho E.C."/>
            <person name="Cahill M.J."/>
            <person name="Boyce K.J."/>
            <person name="Klose J."/>
            <person name="Klosterman S.J."/>
            <person name="Deelstra H.J."/>
            <person name="Ortiz-Castellanos L."/>
            <person name="Li W."/>
            <person name="Sanchez-Alonso P."/>
            <person name="Schreier P.H."/>
            <person name="Hauser-Hahn I."/>
            <person name="Vaupel M."/>
            <person name="Koopmann E."/>
            <person name="Friedrich G."/>
            <person name="Voss H."/>
            <person name="Schluter T."/>
            <person name="Margolis J."/>
            <person name="Platt D."/>
            <person name="Swimmer C."/>
            <person name="Gnirke A."/>
            <person name="Chen F."/>
            <person name="Vysotskaia V."/>
            <person name="Mannhaupt G."/>
            <person name="Guldener U."/>
            <person name="Munsterkotter M."/>
            <person name="Haase D."/>
            <person name="Oesterheld M."/>
            <person name="Mewes H.W."/>
            <person name="Mauceli E.W."/>
            <person name="DeCaprio D."/>
            <person name="Wade C.M."/>
            <person name="Butler J."/>
            <person name="Young S."/>
            <person name="Jaffe D.B."/>
            <person name="Calvo S."/>
            <person name="Nusbaum C."/>
            <person name="Galagan J."/>
            <person name="Birren B.W."/>
        </authorList>
    </citation>
    <scope>NUCLEOTIDE SEQUENCE [LARGE SCALE GENOMIC DNA]</scope>
    <source>
        <strain evidence="5">DSM 14603 / FGSC 9021 / UM521</strain>
    </source>
</reference>
<dbReference type="STRING" id="237631.A0A0D1CL05"/>
<dbReference type="InParanoid" id="A0A0D1CL05"/>
<dbReference type="Pfam" id="PF01205">
    <property type="entry name" value="Impact_N"/>
    <property type="match status" value="1"/>
</dbReference>
<dbReference type="PANTHER" id="PTHR16301">
    <property type="entry name" value="IMPACT-RELATED"/>
    <property type="match status" value="1"/>
</dbReference>
<dbReference type="PANTHER" id="PTHR16301:SF25">
    <property type="entry name" value="PROTEIN IMPACT"/>
    <property type="match status" value="1"/>
</dbReference>
<dbReference type="GeneID" id="23564699"/>
<feature type="compositionally biased region" description="Basic and acidic residues" evidence="2">
    <location>
        <begin position="63"/>
        <end position="90"/>
    </location>
</feature>
<evidence type="ECO:0000256" key="2">
    <source>
        <dbReference type="SAM" id="MobiDB-lite"/>
    </source>
</evidence>
<dbReference type="GO" id="GO:0140469">
    <property type="term" value="P:GCN2-mediated signaling"/>
    <property type="evidence" value="ECO:0000318"/>
    <property type="project" value="GO_Central"/>
</dbReference>
<feature type="region of interest" description="Disordered" evidence="2">
    <location>
        <begin position="1"/>
        <end position="198"/>
    </location>
</feature>
<dbReference type="VEuPathDB" id="FungiDB:UMAG_04546"/>
<dbReference type="InterPro" id="IPR023582">
    <property type="entry name" value="Impact"/>
</dbReference>
<dbReference type="OrthoDB" id="69641at2759"/>
<dbReference type="AlphaFoldDB" id="A0A0D1CL05"/>
<feature type="compositionally biased region" description="Polar residues" evidence="2">
    <location>
        <begin position="168"/>
        <end position="182"/>
    </location>
</feature>
<feature type="domain" description="Impact N-terminal" evidence="3">
    <location>
        <begin position="316"/>
        <end position="420"/>
    </location>
</feature>
<dbReference type="GO" id="GO:0005737">
    <property type="term" value="C:cytoplasm"/>
    <property type="evidence" value="ECO:0000318"/>
    <property type="project" value="GO_Central"/>
</dbReference>